<dbReference type="KEGG" id="rri:A1G_04495"/>
<reference evidence="2" key="1">
    <citation type="submission" date="2007-09" db="EMBL/GenBank/DDBJ databases">
        <title>Complete genome sequence of Rickettsia rickettsii.</title>
        <authorList>
            <person name="Madan A."/>
            <person name="Fahey J."/>
            <person name="Helton E."/>
            <person name="Ketteman M."/>
            <person name="Madan A."/>
            <person name="Rodrigues S."/>
            <person name="Sanchez A."/>
            <person name="Dasch G."/>
            <person name="Eremeeva M."/>
        </authorList>
    </citation>
    <scope>NUCLEOTIDE SEQUENCE [LARGE SCALE GENOMIC DNA]</scope>
    <source>
        <strain evidence="2">Sheila Smith</strain>
    </source>
</reference>
<dbReference type="Proteomes" id="UP000006832">
    <property type="component" value="Chromosome"/>
</dbReference>
<dbReference type="HOGENOM" id="CLU_3419165_0_0_5"/>
<accession>A0A0H3AXU4</accession>
<gene>
    <name evidence="1" type="ordered locus">A1G_04495</name>
</gene>
<evidence type="ECO:0000313" key="1">
    <source>
        <dbReference type="EMBL" id="ABV76401.1"/>
    </source>
</evidence>
<protein>
    <submittedName>
        <fullName evidence="1">Uncharacterized protein</fullName>
    </submittedName>
</protein>
<name>A0A0H3AXU4_RICRS</name>
<organism evidence="1 2">
    <name type="scientific">Rickettsia rickettsii (strain Sheila Smith)</name>
    <dbReference type="NCBI Taxonomy" id="392021"/>
    <lineage>
        <taxon>Bacteria</taxon>
        <taxon>Pseudomonadati</taxon>
        <taxon>Pseudomonadota</taxon>
        <taxon>Alphaproteobacteria</taxon>
        <taxon>Rickettsiales</taxon>
        <taxon>Rickettsiaceae</taxon>
        <taxon>Rickettsieae</taxon>
        <taxon>Rickettsia</taxon>
        <taxon>spotted fever group</taxon>
    </lineage>
</organism>
<sequence>MAQDNIPKSIQDRIQEWEKIKKYVK</sequence>
<dbReference type="AlphaFoldDB" id="A0A0H3AXU4"/>
<dbReference type="EMBL" id="CP000848">
    <property type="protein sequence ID" value="ABV76401.1"/>
    <property type="molecule type" value="Genomic_DNA"/>
</dbReference>
<proteinExistence type="predicted"/>
<evidence type="ECO:0000313" key="2">
    <source>
        <dbReference type="Proteomes" id="UP000006832"/>
    </source>
</evidence>